<feature type="compositionally biased region" description="Low complexity" evidence="1">
    <location>
        <begin position="7"/>
        <end position="19"/>
    </location>
</feature>
<dbReference type="EMBL" id="FOVH01000009">
    <property type="protein sequence ID" value="SFO77360.1"/>
    <property type="molecule type" value="Genomic_DNA"/>
</dbReference>
<accession>A0A1I5JX82</accession>
<feature type="region of interest" description="Disordered" evidence="1">
    <location>
        <begin position="1"/>
        <end position="36"/>
    </location>
</feature>
<evidence type="ECO:0000313" key="2">
    <source>
        <dbReference type="EMBL" id="SFO77360.1"/>
    </source>
</evidence>
<protein>
    <submittedName>
        <fullName evidence="2">Uncharacterized protein</fullName>
    </submittedName>
</protein>
<dbReference type="AlphaFoldDB" id="A0A1I5JX82"/>
<evidence type="ECO:0000256" key="1">
    <source>
        <dbReference type="SAM" id="MobiDB-lite"/>
    </source>
</evidence>
<dbReference type="Proteomes" id="UP000183413">
    <property type="component" value="Unassembled WGS sequence"/>
</dbReference>
<sequence length="36" mass="3863">MCAMTKSAARVTVSAAANARPRERRPALDHRVRAAA</sequence>
<name>A0A1I5JX82_9ACTN</name>
<organism evidence="2 3">
    <name type="scientific">Actinomadura madurae</name>
    <dbReference type="NCBI Taxonomy" id="1993"/>
    <lineage>
        <taxon>Bacteria</taxon>
        <taxon>Bacillati</taxon>
        <taxon>Actinomycetota</taxon>
        <taxon>Actinomycetes</taxon>
        <taxon>Streptosporangiales</taxon>
        <taxon>Thermomonosporaceae</taxon>
        <taxon>Actinomadura</taxon>
    </lineage>
</organism>
<feature type="compositionally biased region" description="Basic and acidic residues" evidence="1">
    <location>
        <begin position="20"/>
        <end position="36"/>
    </location>
</feature>
<evidence type="ECO:0000313" key="3">
    <source>
        <dbReference type="Proteomes" id="UP000183413"/>
    </source>
</evidence>
<keyword evidence="3" id="KW-1185">Reference proteome</keyword>
<dbReference type="InParanoid" id="A0A1I5JX82"/>
<reference evidence="2 3" key="1">
    <citation type="submission" date="2016-10" db="EMBL/GenBank/DDBJ databases">
        <authorList>
            <person name="de Groot N.N."/>
        </authorList>
    </citation>
    <scope>NUCLEOTIDE SEQUENCE [LARGE SCALE GENOMIC DNA]</scope>
    <source>
        <strain evidence="2 3">DSM 43067</strain>
    </source>
</reference>
<proteinExistence type="predicted"/>
<gene>
    <name evidence="2" type="ORF">SAMN04489713_109236</name>
</gene>
<dbReference type="STRING" id="1993.SAMN04489713_109236"/>